<keyword evidence="1" id="KW-0479">Metal-binding</keyword>
<evidence type="ECO:0000313" key="5">
    <source>
        <dbReference type="Proteomes" id="UP000663929"/>
    </source>
</evidence>
<dbReference type="PANTHER" id="PTHR43808:SF9">
    <property type="entry name" value="BLL0789 PROTEIN"/>
    <property type="match status" value="1"/>
</dbReference>
<dbReference type="RefSeq" id="WP_237377514.1">
    <property type="nucleotide sequence ID" value="NZ_CP071793.1"/>
</dbReference>
<evidence type="ECO:0000259" key="3">
    <source>
        <dbReference type="Pfam" id="PF07687"/>
    </source>
</evidence>
<dbReference type="InterPro" id="IPR002933">
    <property type="entry name" value="Peptidase_M20"/>
</dbReference>
<dbReference type="PANTHER" id="PTHR43808">
    <property type="entry name" value="ACETYLORNITHINE DEACETYLASE"/>
    <property type="match status" value="1"/>
</dbReference>
<keyword evidence="2" id="KW-0378">Hydrolase</keyword>
<dbReference type="SUPFAM" id="SSF53187">
    <property type="entry name" value="Zn-dependent exopeptidases"/>
    <property type="match status" value="1"/>
</dbReference>
<dbReference type="Gene3D" id="3.30.70.360">
    <property type="match status" value="1"/>
</dbReference>
<dbReference type="Pfam" id="PF07687">
    <property type="entry name" value="M20_dimer"/>
    <property type="match status" value="1"/>
</dbReference>
<dbReference type="Gene3D" id="3.40.630.10">
    <property type="entry name" value="Zn peptidases"/>
    <property type="match status" value="1"/>
</dbReference>
<evidence type="ECO:0000256" key="1">
    <source>
        <dbReference type="ARBA" id="ARBA00022723"/>
    </source>
</evidence>
<sequence length="387" mass="42309">MGESPKRDEARIERARSFFETHRAWLIDRIDTYIKVETPTSAFDRLDELAAIVEEDLIALGAKVVREDHRPRPVVARFENGPSTRPPELLLVYHHDTVWPVGSFERTGVEGNRWYGPGIFDMKANLPIGLLCLRYFRSHAPESMSRLGLISSPDEETMGPVSRTILPRHARGARWALVFEPHMPDGGFKNRRKGVGRIQLKFRGLATHAGNHYAAGKSALRAASHFLLAAEAQTDLVAGRTVNVGLLSGGSAVNTRPGEADMSVDVRVTTADQWDAFLAFVAAYRDPDGVEIDMDVAPLLPPLEAEHEGWSALERLCAQLGQPYTRGMAGGGSDGSHLAQLGIKVLDGLGVAGAGEHATHEHILVDGLFDAFVRSLGLIEELLALPR</sequence>
<dbReference type="Proteomes" id="UP000663929">
    <property type="component" value="Chromosome"/>
</dbReference>
<organism evidence="4 5">
    <name type="scientific">Sulfidibacter corallicola</name>
    <dbReference type="NCBI Taxonomy" id="2818388"/>
    <lineage>
        <taxon>Bacteria</taxon>
        <taxon>Pseudomonadati</taxon>
        <taxon>Acidobacteriota</taxon>
        <taxon>Holophagae</taxon>
        <taxon>Acanthopleuribacterales</taxon>
        <taxon>Acanthopleuribacteraceae</taxon>
        <taxon>Sulfidibacter</taxon>
    </lineage>
</organism>
<proteinExistence type="predicted"/>
<dbReference type="InterPro" id="IPR036264">
    <property type="entry name" value="Bact_exopeptidase_dim_dom"/>
</dbReference>
<dbReference type="GO" id="GO:0046872">
    <property type="term" value="F:metal ion binding"/>
    <property type="evidence" value="ECO:0007669"/>
    <property type="project" value="UniProtKB-KW"/>
</dbReference>
<dbReference type="InterPro" id="IPR011650">
    <property type="entry name" value="Peptidase_M20_dimer"/>
</dbReference>
<dbReference type="KEGG" id="scor:J3U87_19855"/>
<dbReference type="Pfam" id="PF01546">
    <property type="entry name" value="Peptidase_M20"/>
    <property type="match status" value="1"/>
</dbReference>
<accession>A0A8A4TE62</accession>
<reference evidence="4" key="1">
    <citation type="submission" date="2021-03" db="EMBL/GenBank/DDBJ databases">
        <title>Acanthopleuribacteraceae sp. M133.</title>
        <authorList>
            <person name="Wang G."/>
        </authorList>
    </citation>
    <scope>NUCLEOTIDE SEQUENCE</scope>
    <source>
        <strain evidence="4">M133</strain>
    </source>
</reference>
<evidence type="ECO:0000313" key="4">
    <source>
        <dbReference type="EMBL" id="QTD47847.1"/>
    </source>
</evidence>
<dbReference type="EMBL" id="CP071793">
    <property type="protein sequence ID" value="QTD47847.1"/>
    <property type="molecule type" value="Genomic_DNA"/>
</dbReference>
<protein>
    <submittedName>
        <fullName evidence="4">M20/M25/M40 family metallo-hydrolase</fullName>
    </submittedName>
</protein>
<dbReference type="GO" id="GO:0016787">
    <property type="term" value="F:hydrolase activity"/>
    <property type="evidence" value="ECO:0007669"/>
    <property type="project" value="UniProtKB-KW"/>
</dbReference>
<feature type="domain" description="Peptidase M20 dimerisation" evidence="3">
    <location>
        <begin position="191"/>
        <end position="286"/>
    </location>
</feature>
<keyword evidence="5" id="KW-1185">Reference proteome</keyword>
<evidence type="ECO:0000256" key="2">
    <source>
        <dbReference type="ARBA" id="ARBA00022801"/>
    </source>
</evidence>
<name>A0A8A4TE62_SULCO</name>
<dbReference type="InterPro" id="IPR050072">
    <property type="entry name" value="Peptidase_M20A"/>
</dbReference>
<dbReference type="AlphaFoldDB" id="A0A8A4TE62"/>
<dbReference type="SUPFAM" id="SSF55031">
    <property type="entry name" value="Bacterial exopeptidase dimerisation domain"/>
    <property type="match status" value="1"/>
</dbReference>
<gene>
    <name evidence="4" type="ORF">J3U87_19855</name>
</gene>